<feature type="region of interest" description="Disordered" evidence="1">
    <location>
        <begin position="1"/>
        <end position="32"/>
    </location>
</feature>
<feature type="compositionally biased region" description="Polar residues" evidence="1">
    <location>
        <begin position="328"/>
        <end position="343"/>
    </location>
</feature>
<name>A0A8T0HZI9_CERPU</name>
<evidence type="ECO:0000256" key="1">
    <source>
        <dbReference type="SAM" id="MobiDB-lite"/>
    </source>
</evidence>
<organism evidence="2 3">
    <name type="scientific">Ceratodon purpureus</name>
    <name type="common">Fire moss</name>
    <name type="synonym">Dicranum purpureum</name>
    <dbReference type="NCBI Taxonomy" id="3225"/>
    <lineage>
        <taxon>Eukaryota</taxon>
        <taxon>Viridiplantae</taxon>
        <taxon>Streptophyta</taxon>
        <taxon>Embryophyta</taxon>
        <taxon>Bryophyta</taxon>
        <taxon>Bryophytina</taxon>
        <taxon>Bryopsida</taxon>
        <taxon>Dicranidae</taxon>
        <taxon>Pseudoditrichales</taxon>
        <taxon>Ditrichaceae</taxon>
        <taxon>Ceratodon</taxon>
    </lineage>
</organism>
<feature type="compositionally biased region" description="Basic and acidic residues" evidence="1">
    <location>
        <begin position="386"/>
        <end position="403"/>
    </location>
</feature>
<feature type="compositionally biased region" description="Basic and acidic residues" evidence="1">
    <location>
        <begin position="199"/>
        <end position="219"/>
    </location>
</feature>
<keyword evidence="3" id="KW-1185">Reference proteome</keyword>
<evidence type="ECO:0000313" key="2">
    <source>
        <dbReference type="EMBL" id="KAG0576071.1"/>
    </source>
</evidence>
<accession>A0A8T0HZI9</accession>
<sequence length="657" mass="72065">MGFMSKLSPKRVLDKDPRRHPRAIKEEETLPPVSHPDWKGVLAMENHQNELKRIAKVTSHPPLPVPLQEVVQVNKKFMKLDLTRHQLCVGLPFFELYKANYKYSPESEWCKFLNYMYVEQKFATIICEGWELYVRPPLEGPPHGFASVRVHYKRLTEAPTTEVPTTGAPGTGSTVTEVPTTTVPISKDPMIDNPVTEAPKAENHVPEAPKVEDSVTKSHKIEDPVTKTPMMKAPTTDTPMTEPRNLKEADVLRGSAPSEQERVSEPTSVNGDEIEAEFQAMQKRASDFMAEVCHVPKRKRPRGEGEFRGFGNTVTDAPSSIQDRDVQKTASKSSETPESSGNHVFNDISPNVDHVRKPPKGKEIKTVVEKRKGASNVGSFGGGNLKSDKDWLEEYLKRAEAKTPKPSGSESAQGGVKRKLSEMVVSHGATLGAGSATEERMGNYFDESPVPKAPCHGDGIVKKPSEPSGSDRCRLNEKIAVSSNRAKSGASARGKLSKSLKQSVNARQKSSQLNEKPKGVQSTSPVADVPKPSTDQNGDFTVVRDTQVVEKSKGRVSNGVMGDSLKKQLPKPSLNGNGGIKLRAVQALPVVPESFRAQLSSDAQGLGLPKEQMVIKPPSSANEQGDECCKDAGQSICKRKRQPSSTFKRFRKVVEVY</sequence>
<dbReference type="EMBL" id="CM026425">
    <property type="protein sequence ID" value="KAG0576071.1"/>
    <property type="molecule type" value="Genomic_DNA"/>
</dbReference>
<feature type="compositionally biased region" description="Basic and acidic residues" evidence="1">
    <location>
        <begin position="459"/>
        <end position="477"/>
    </location>
</feature>
<evidence type="ECO:0000313" key="3">
    <source>
        <dbReference type="Proteomes" id="UP000822688"/>
    </source>
</evidence>
<feature type="region of interest" description="Disordered" evidence="1">
    <location>
        <begin position="227"/>
        <end position="246"/>
    </location>
</feature>
<feature type="compositionally biased region" description="Polar residues" evidence="1">
    <location>
        <begin position="499"/>
        <end position="525"/>
    </location>
</feature>
<feature type="compositionally biased region" description="Low complexity" evidence="1">
    <location>
        <begin position="171"/>
        <end position="184"/>
    </location>
</feature>
<comment type="caution">
    <text evidence="2">The sequence shown here is derived from an EMBL/GenBank/DDBJ whole genome shotgun (WGS) entry which is preliminary data.</text>
</comment>
<proteinExistence type="predicted"/>
<protein>
    <submittedName>
        <fullName evidence="2">Uncharacterized protein</fullName>
    </submittedName>
</protein>
<feature type="region of interest" description="Disordered" evidence="1">
    <location>
        <begin position="159"/>
        <end position="219"/>
    </location>
</feature>
<dbReference type="AlphaFoldDB" id="A0A8T0HZI9"/>
<gene>
    <name evidence="2" type="ORF">KC19_5G053100</name>
</gene>
<feature type="region of interest" description="Disordered" evidence="1">
    <location>
        <begin position="252"/>
        <end position="271"/>
    </location>
</feature>
<dbReference type="Proteomes" id="UP000822688">
    <property type="component" value="Chromosome 5"/>
</dbReference>
<feature type="compositionally biased region" description="Basic and acidic residues" evidence="1">
    <location>
        <begin position="11"/>
        <end position="28"/>
    </location>
</feature>
<reference evidence="2" key="1">
    <citation type="submission" date="2020-06" db="EMBL/GenBank/DDBJ databases">
        <title>WGS assembly of Ceratodon purpureus strain R40.</title>
        <authorList>
            <person name="Carey S.B."/>
            <person name="Jenkins J."/>
            <person name="Shu S."/>
            <person name="Lovell J.T."/>
            <person name="Sreedasyam A."/>
            <person name="Maumus F."/>
            <person name="Tiley G.P."/>
            <person name="Fernandez-Pozo N."/>
            <person name="Barry K."/>
            <person name="Chen C."/>
            <person name="Wang M."/>
            <person name="Lipzen A."/>
            <person name="Daum C."/>
            <person name="Saski C.A."/>
            <person name="Payton A.C."/>
            <person name="Mcbreen J.C."/>
            <person name="Conrad R.E."/>
            <person name="Kollar L.M."/>
            <person name="Olsson S."/>
            <person name="Huttunen S."/>
            <person name="Landis J.B."/>
            <person name="Wickett N.J."/>
            <person name="Johnson M.G."/>
            <person name="Rensing S.A."/>
            <person name="Grimwood J."/>
            <person name="Schmutz J."/>
            <person name="Mcdaniel S.F."/>
        </authorList>
    </citation>
    <scope>NUCLEOTIDE SEQUENCE</scope>
    <source>
        <strain evidence="2">R40</strain>
    </source>
</reference>
<feature type="region of interest" description="Disordered" evidence="1">
    <location>
        <begin position="295"/>
        <end position="577"/>
    </location>
</feature>
<feature type="compositionally biased region" description="Polar residues" evidence="1">
    <location>
        <begin position="312"/>
        <end position="321"/>
    </location>
</feature>
<feature type="compositionally biased region" description="Basic and acidic residues" evidence="1">
    <location>
        <begin position="353"/>
        <end position="372"/>
    </location>
</feature>